<keyword evidence="3" id="KW-1185">Reference proteome</keyword>
<evidence type="ECO:0000256" key="1">
    <source>
        <dbReference type="SAM" id="MobiDB-lite"/>
    </source>
</evidence>
<proteinExistence type="predicted"/>
<sequence>MPHHEPSPSSHRIAPWSAGEPPREGCAWRLYSSPEGAGGRRIDSGPRGRTARQAPAREAAWPL</sequence>
<name>S9P135_CYSF2</name>
<reference evidence="2" key="1">
    <citation type="submission" date="2013-05" db="EMBL/GenBank/DDBJ databases">
        <title>Genome assembly of Cystobacter fuscus DSM 2262.</title>
        <authorList>
            <person name="Sharma G."/>
            <person name="Khatri I."/>
            <person name="Kaur C."/>
            <person name="Mayilraj S."/>
            <person name="Subramanian S."/>
        </authorList>
    </citation>
    <scope>NUCLEOTIDE SEQUENCE [LARGE SCALE GENOMIC DNA]</scope>
    <source>
        <strain evidence="2">DSM 2262</strain>
    </source>
</reference>
<gene>
    <name evidence="2" type="ORF">D187_004182</name>
</gene>
<feature type="region of interest" description="Disordered" evidence="1">
    <location>
        <begin position="1"/>
        <end position="63"/>
    </location>
</feature>
<evidence type="ECO:0000313" key="3">
    <source>
        <dbReference type="Proteomes" id="UP000011682"/>
    </source>
</evidence>
<dbReference type="EMBL" id="ANAH02000026">
    <property type="protein sequence ID" value="EPX58145.1"/>
    <property type="molecule type" value="Genomic_DNA"/>
</dbReference>
<protein>
    <submittedName>
        <fullName evidence="2">Uncharacterized protein</fullName>
    </submittedName>
</protein>
<organism evidence="2 3">
    <name type="scientific">Cystobacter fuscus (strain ATCC 25194 / DSM 2262 / NBRC 100088 / M29)</name>
    <dbReference type="NCBI Taxonomy" id="1242864"/>
    <lineage>
        <taxon>Bacteria</taxon>
        <taxon>Pseudomonadati</taxon>
        <taxon>Myxococcota</taxon>
        <taxon>Myxococcia</taxon>
        <taxon>Myxococcales</taxon>
        <taxon>Cystobacterineae</taxon>
        <taxon>Archangiaceae</taxon>
        <taxon>Cystobacter</taxon>
    </lineage>
</organism>
<dbReference type="AlphaFoldDB" id="S9P135"/>
<comment type="caution">
    <text evidence="2">The sequence shown here is derived from an EMBL/GenBank/DDBJ whole genome shotgun (WGS) entry which is preliminary data.</text>
</comment>
<accession>S9P135</accession>
<evidence type="ECO:0000313" key="2">
    <source>
        <dbReference type="EMBL" id="EPX58145.1"/>
    </source>
</evidence>
<dbReference type="Proteomes" id="UP000011682">
    <property type="component" value="Unassembled WGS sequence"/>
</dbReference>